<evidence type="ECO:0000313" key="3">
    <source>
        <dbReference type="Proteomes" id="UP000198034"/>
    </source>
</evidence>
<protein>
    <recommendedName>
        <fullName evidence="4">Carboxypeptidase-like regulatory domain-containing protein</fullName>
    </recommendedName>
</protein>
<evidence type="ECO:0008006" key="4">
    <source>
        <dbReference type="Google" id="ProtNLM"/>
    </source>
</evidence>
<feature type="signal peptide" evidence="1">
    <location>
        <begin position="1"/>
        <end position="19"/>
    </location>
</feature>
<keyword evidence="1" id="KW-0732">Signal</keyword>
<accession>A0A246GBX9</accession>
<evidence type="ECO:0000313" key="2">
    <source>
        <dbReference type="EMBL" id="OWP78293.1"/>
    </source>
</evidence>
<proteinExistence type="predicted"/>
<dbReference type="Pfam" id="PF13715">
    <property type="entry name" value="CarbopepD_reg_2"/>
    <property type="match status" value="1"/>
</dbReference>
<dbReference type="AlphaFoldDB" id="A0A246GBX9"/>
<comment type="caution">
    <text evidence="2">The sequence shown here is derived from an EMBL/GenBank/DDBJ whole genome shotgun (WGS) entry which is preliminary data.</text>
</comment>
<dbReference type="Pfam" id="PF18939">
    <property type="entry name" value="DUF5686"/>
    <property type="match status" value="1"/>
</dbReference>
<dbReference type="InterPro" id="IPR008969">
    <property type="entry name" value="CarboxyPept-like_regulatory"/>
</dbReference>
<dbReference type="Proteomes" id="UP000198034">
    <property type="component" value="Unassembled WGS sequence"/>
</dbReference>
<gene>
    <name evidence="2" type="ORF">BWK62_05670</name>
</gene>
<sequence>MQKKISFFIILFFTLFINAQTKVSGTIYDDQNLPLPFANIYFKGSKTGISSDVNGVFKIESTNDYKAIIVKYTGFEDTEVELNTSIINNLKVVMSTTKQLKEVVVVAKPKKHLKKEENPAYKILQQIWKNKKKNGLLASKSYQYTKYTSIANGLSNLDSVFLKRVLGNHYDSVIKIAEQKKNQPNYIIPTYLRETNEKIYGDNIRNKFKEVTEGERTTGLADKGFMMEKIGNFIKPFDVYDDDVVILNKVFVSPLSVRGYSQYEYVLKDSIQDGNKKIYEIFYFPRNNQDLLFQGSFKVSDKNFAITEMYLRNNPKVNLNFVRNLSIEKIYTIQDNDVYLPERETYEGDFTFFSKEDGEKGMYLKKNILYSDYIFNQELAPNFYDTIEVQTLANQFEKGDDYWKQLTTREAGINNTRKIITDLGNNKRIRRVTNLITILTSGYFTVFKNIQYGSLYQTFSNNNVEGIRLKAGFRTFTNPNDLFRVNGYMAYGTLDHAIKFGLSTRYLINTNPRITLGLGFLKDNLQLSSVGLEESELIATGPSTNVIIARGENYSLTNVEKSVFSTDYQPHNNLKFNLSFVHRDMKSASNDRFSIAYDYNGEIKNTLTDFAVSCGIFYTPKRDVYGFGVDQTYTGRLYSSLALKYTHGLKGAFNGQYNYDKIQLLYEKPLQLSNFGVLRTTLEGAKVFQKLPLNLLTPIVVNQAYSISPNSFSLLDYYDLVTDQYFSIRFEHHFNGYIFNRIPLLKKLKLREVLFYKTIWGSISQSNKSINHSSINYNAPTNGYSEYGFGIENIGLGNFKPIRIDFIWRSAFNDINGGIPPTFGVRFGFFPEF</sequence>
<dbReference type="InterPro" id="IPR043741">
    <property type="entry name" value="DUF5686"/>
</dbReference>
<feature type="chain" id="PRO_5012173572" description="Carboxypeptidase-like regulatory domain-containing protein" evidence="1">
    <location>
        <begin position="20"/>
        <end position="833"/>
    </location>
</feature>
<reference evidence="2 3" key="1">
    <citation type="journal article" date="2017" name="Infect. Genet. Evol.">
        <title>Comparative genome analysis of fish pathogen Flavobacterium columnare reveals extensive sequence diversity within the species.</title>
        <authorList>
            <person name="Kayansamruaj P."/>
            <person name="Dong H.T."/>
            <person name="Hirono I."/>
            <person name="Kondo H."/>
            <person name="Senapin S."/>
            <person name="Rodkhum C."/>
        </authorList>
    </citation>
    <scope>NUCLEOTIDE SEQUENCE [LARGE SCALE GENOMIC DNA]</scope>
    <source>
        <strain evidence="2 3">1214</strain>
    </source>
</reference>
<organism evidence="2 3">
    <name type="scientific">Flavobacterium columnare</name>
    <dbReference type="NCBI Taxonomy" id="996"/>
    <lineage>
        <taxon>Bacteria</taxon>
        <taxon>Pseudomonadati</taxon>
        <taxon>Bacteroidota</taxon>
        <taxon>Flavobacteriia</taxon>
        <taxon>Flavobacteriales</taxon>
        <taxon>Flavobacteriaceae</taxon>
        <taxon>Flavobacterium</taxon>
    </lineage>
</organism>
<dbReference type="EMBL" id="MTCY01000011">
    <property type="protein sequence ID" value="OWP78293.1"/>
    <property type="molecule type" value="Genomic_DNA"/>
</dbReference>
<dbReference type="SUPFAM" id="SSF49464">
    <property type="entry name" value="Carboxypeptidase regulatory domain-like"/>
    <property type="match status" value="1"/>
</dbReference>
<name>A0A246GBX9_9FLAO</name>
<evidence type="ECO:0000256" key="1">
    <source>
        <dbReference type="SAM" id="SignalP"/>
    </source>
</evidence>